<evidence type="ECO:0000256" key="1">
    <source>
        <dbReference type="SAM" id="MobiDB-lite"/>
    </source>
</evidence>
<keyword evidence="3" id="KW-1185">Reference proteome</keyword>
<reference evidence="2" key="1">
    <citation type="submission" date="2017-07" db="EMBL/GenBank/DDBJ databases">
        <title>Taro Niue Genome Assembly and Annotation.</title>
        <authorList>
            <person name="Atibalentja N."/>
            <person name="Keating K."/>
            <person name="Fields C.J."/>
        </authorList>
    </citation>
    <scope>NUCLEOTIDE SEQUENCE</scope>
    <source>
        <strain evidence="2">Niue_2</strain>
        <tissue evidence="2">Leaf</tissue>
    </source>
</reference>
<comment type="caution">
    <text evidence="2">The sequence shown here is derived from an EMBL/GenBank/DDBJ whole genome shotgun (WGS) entry which is preliminary data.</text>
</comment>
<accession>A0A843W3M0</accession>
<evidence type="ECO:0000313" key="2">
    <source>
        <dbReference type="EMBL" id="MQM00311.1"/>
    </source>
</evidence>
<feature type="region of interest" description="Disordered" evidence="1">
    <location>
        <begin position="43"/>
        <end position="71"/>
    </location>
</feature>
<sequence length="97" mass="10378">MTEKYVGEEEQPQLDPEVGVAASRGPKKGHVYGFGQSMDMSRVLSGTSSLGSQETSALTTPGTPGTSPSEMMDFIRDEMSSLESRPVHTMHSQVSDA</sequence>
<name>A0A843W3M0_COLES</name>
<gene>
    <name evidence="2" type="ORF">Taro_033043</name>
</gene>
<evidence type="ECO:0000313" key="3">
    <source>
        <dbReference type="Proteomes" id="UP000652761"/>
    </source>
</evidence>
<dbReference type="AlphaFoldDB" id="A0A843W3M0"/>
<dbReference type="Proteomes" id="UP000652761">
    <property type="component" value="Unassembled WGS sequence"/>
</dbReference>
<feature type="non-terminal residue" evidence="2">
    <location>
        <position position="97"/>
    </location>
</feature>
<dbReference type="EMBL" id="NMUH01002491">
    <property type="protein sequence ID" value="MQM00311.1"/>
    <property type="molecule type" value="Genomic_DNA"/>
</dbReference>
<protein>
    <submittedName>
        <fullName evidence="2">Uncharacterized protein</fullName>
    </submittedName>
</protein>
<feature type="compositionally biased region" description="Polar residues" evidence="1">
    <location>
        <begin position="44"/>
        <end position="58"/>
    </location>
</feature>
<organism evidence="2 3">
    <name type="scientific">Colocasia esculenta</name>
    <name type="common">Wild taro</name>
    <name type="synonym">Arum esculentum</name>
    <dbReference type="NCBI Taxonomy" id="4460"/>
    <lineage>
        <taxon>Eukaryota</taxon>
        <taxon>Viridiplantae</taxon>
        <taxon>Streptophyta</taxon>
        <taxon>Embryophyta</taxon>
        <taxon>Tracheophyta</taxon>
        <taxon>Spermatophyta</taxon>
        <taxon>Magnoliopsida</taxon>
        <taxon>Liliopsida</taxon>
        <taxon>Araceae</taxon>
        <taxon>Aroideae</taxon>
        <taxon>Colocasieae</taxon>
        <taxon>Colocasia</taxon>
    </lineage>
</organism>
<proteinExistence type="predicted"/>
<feature type="region of interest" description="Disordered" evidence="1">
    <location>
        <begin position="1"/>
        <end position="25"/>
    </location>
</feature>
<feature type="compositionally biased region" description="Low complexity" evidence="1">
    <location>
        <begin position="59"/>
        <end position="69"/>
    </location>
</feature>